<accession>A0A2A6CTS1</accession>
<protein>
    <submittedName>
        <fullName evidence="1">Uncharacterized protein</fullName>
    </submittedName>
</protein>
<organism evidence="1 2">
    <name type="scientific">Pristionchus pacificus</name>
    <name type="common">Parasitic nematode worm</name>
    <dbReference type="NCBI Taxonomy" id="54126"/>
    <lineage>
        <taxon>Eukaryota</taxon>
        <taxon>Metazoa</taxon>
        <taxon>Ecdysozoa</taxon>
        <taxon>Nematoda</taxon>
        <taxon>Chromadorea</taxon>
        <taxon>Rhabditida</taxon>
        <taxon>Rhabditina</taxon>
        <taxon>Diplogasteromorpha</taxon>
        <taxon>Diplogasteroidea</taxon>
        <taxon>Neodiplogasteridae</taxon>
        <taxon>Pristionchus</taxon>
    </lineage>
</organism>
<dbReference type="AlphaFoldDB" id="A0A2A6CTS1"/>
<reference evidence="1" key="2">
    <citation type="submission" date="2022-06" db="UniProtKB">
        <authorList>
            <consortium name="EnsemblMetazoa"/>
        </authorList>
    </citation>
    <scope>IDENTIFICATION</scope>
    <source>
        <strain evidence="1">PS312</strain>
    </source>
</reference>
<dbReference type="Proteomes" id="UP000005239">
    <property type="component" value="Unassembled WGS sequence"/>
</dbReference>
<evidence type="ECO:0000313" key="2">
    <source>
        <dbReference type="Proteomes" id="UP000005239"/>
    </source>
</evidence>
<evidence type="ECO:0000313" key="1">
    <source>
        <dbReference type="EnsemblMetazoa" id="PPA03406.1"/>
    </source>
</evidence>
<keyword evidence="2" id="KW-1185">Reference proteome</keyword>
<dbReference type="EnsemblMetazoa" id="PPA03406.1">
    <property type="protein sequence ID" value="PPA03406.1"/>
    <property type="gene ID" value="WBGene00092960"/>
</dbReference>
<name>A0A2A6CTS1_PRIPA</name>
<reference evidence="2" key="1">
    <citation type="journal article" date="2008" name="Nat. Genet.">
        <title>The Pristionchus pacificus genome provides a unique perspective on nematode lifestyle and parasitism.</title>
        <authorList>
            <person name="Dieterich C."/>
            <person name="Clifton S.W."/>
            <person name="Schuster L.N."/>
            <person name="Chinwalla A."/>
            <person name="Delehaunty K."/>
            <person name="Dinkelacker I."/>
            <person name="Fulton L."/>
            <person name="Fulton R."/>
            <person name="Godfrey J."/>
            <person name="Minx P."/>
            <person name="Mitreva M."/>
            <person name="Roeseler W."/>
            <person name="Tian H."/>
            <person name="Witte H."/>
            <person name="Yang S.P."/>
            <person name="Wilson R.K."/>
            <person name="Sommer R.J."/>
        </authorList>
    </citation>
    <scope>NUCLEOTIDE SEQUENCE [LARGE SCALE GENOMIC DNA]</scope>
    <source>
        <strain evidence="2">PS312</strain>
    </source>
</reference>
<gene>
    <name evidence="1" type="primary">WBGene00092960</name>
</gene>
<proteinExistence type="predicted"/>
<accession>A0A8R1Y462</accession>
<sequence>ITGEYYSHLSLLRLALLHLERVRALLGHSFLCASRHSKCRVNSLSVFLYCDCGMATVALNEEFTLAPIVASRTNNSRNTMIALPEYLFFALRFISCQFPPQKESH</sequence>